<organism evidence="1">
    <name type="scientific">Bradyrhizobium septentrionale</name>
    <dbReference type="NCBI Taxonomy" id="1404411"/>
    <lineage>
        <taxon>Bacteria</taxon>
        <taxon>Pseudomonadati</taxon>
        <taxon>Pseudomonadota</taxon>
        <taxon>Alphaproteobacteria</taxon>
        <taxon>Hyphomicrobiales</taxon>
        <taxon>Nitrobacteraceae</taxon>
        <taxon>Bradyrhizobium</taxon>
    </lineage>
</organism>
<dbReference type="AlphaFoldDB" id="A0A973W3C5"/>
<dbReference type="RefSeq" id="WP_166205650.1">
    <property type="nucleotide sequence ID" value="NZ_CP088285.1"/>
</dbReference>
<sequence length="162" mass="17989">MIAPVCFALFCEDIRREGNGRDTIIGVMPAAIRVSKFPGALRRFSVYYRIRLPLDHDPSERIFINLDADGVSDVQIVDEDGLSAESLERLIARTKRQKAPHVEINARLRLDDFPLIGAGQIRAVAIVGEQKLVGGFINVELRDDATASQQPSEQSRCDARDS</sequence>
<dbReference type="EMBL" id="JAAOLE020000001">
    <property type="protein sequence ID" value="NVI46324.1"/>
    <property type="molecule type" value="Genomic_DNA"/>
</dbReference>
<dbReference type="Pfam" id="PF22091">
    <property type="entry name" value="DUF6941"/>
    <property type="match status" value="1"/>
</dbReference>
<reference evidence="1" key="1">
    <citation type="submission" date="2020-06" db="EMBL/GenBank/DDBJ databases">
        <title>Whole Genome Sequence of Bradyrhizobium sp. Strain 1S1.</title>
        <authorList>
            <person name="Bromfield E.S.P."/>
            <person name="Cloutier S."/>
        </authorList>
    </citation>
    <scope>NUCLEOTIDE SEQUENCE [LARGE SCALE GENOMIC DNA]</scope>
    <source>
        <strain evidence="1">1S1</strain>
    </source>
</reference>
<accession>A0A973W3C5</accession>
<protein>
    <submittedName>
        <fullName evidence="1">Uncharacterized protein</fullName>
    </submittedName>
</protein>
<evidence type="ECO:0000313" key="1">
    <source>
        <dbReference type="EMBL" id="NVI46324.1"/>
    </source>
</evidence>
<name>A0A973W3C5_9BRAD</name>
<gene>
    <name evidence="1" type="ORF">HAP48_025860</name>
</gene>
<dbReference type="InterPro" id="IPR054221">
    <property type="entry name" value="DUF6941"/>
</dbReference>
<comment type="caution">
    <text evidence="1">The sequence shown here is derived from an EMBL/GenBank/DDBJ whole genome shotgun (WGS) entry which is preliminary data.</text>
</comment>
<proteinExistence type="predicted"/>